<reference evidence="1" key="1">
    <citation type="journal article" date="2019" name="PLoS Negl. Trop. Dis.">
        <title>Revisiting the worldwide diversity of Leptospira species in the environment.</title>
        <authorList>
            <person name="Vincent A.T."/>
            <person name="Schiettekatte O."/>
            <person name="Bourhy P."/>
            <person name="Veyrier F.J."/>
            <person name="Picardeau M."/>
        </authorList>
    </citation>
    <scope>NUCLEOTIDE SEQUENCE [LARGE SCALE GENOMIC DNA]</scope>
    <source>
        <strain evidence="1">201702476</strain>
    </source>
</reference>
<proteinExistence type="predicted"/>
<evidence type="ECO:0000313" key="1">
    <source>
        <dbReference type="EMBL" id="TGL61308.1"/>
    </source>
</evidence>
<dbReference type="AlphaFoldDB" id="A0A4R9K9B7"/>
<sequence>MNSSLKLKSIVCLLSIALLMHCRKDELDVIKTYSSIQNPIYGLVYFTLPGIIVTNSGGSSSGSTSSLPRGFKSSGSSLFAVGSSPSLYESTDGTSFTKKTFTLPNCTATAGSSSGSYTDCHVVSVAKFGSTIYAIGLKQSGERGSNGSQTTVTDHKFYFASGVTVNDLNFTEITDSTLTSTYYLSNSVLPSAASSNGFVFGFGVTSTSHKYCGTTNGSTWVCQNGVASSSSTAGAVELLNGTLAADIYYRWNGSGFTIAVTSNQGTKGSMIYASSRTIYTSGTSIRYTATDPSLFSGTSIAGETTATQTGGLTSGSYLWLGDFSGTLKVVGSSFSNNVTTLTAHTSSDNGSNWSNTATITIPGGLSPSNNIGSINNTVFVYAQSNSGTFTQKYFKSTDFTNWTEVTP</sequence>
<comment type="caution">
    <text evidence="1">The sequence shown here is derived from an EMBL/GenBank/DDBJ whole genome shotgun (WGS) entry which is preliminary data.</text>
</comment>
<evidence type="ECO:0000313" key="2">
    <source>
        <dbReference type="Proteomes" id="UP000297693"/>
    </source>
</evidence>
<organism evidence="1 2">
    <name type="scientific">Leptospira ognonensis</name>
    <dbReference type="NCBI Taxonomy" id="2484945"/>
    <lineage>
        <taxon>Bacteria</taxon>
        <taxon>Pseudomonadati</taxon>
        <taxon>Spirochaetota</taxon>
        <taxon>Spirochaetia</taxon>
        <taxon>Leptospirales</taxon>
        <taxon>Leptospiraceae</taxon>
        <taxon>Leptospira</taxon>
    </lineage>
</organism>
<keyword evidence="2" id="KW-1185">Reference proteome</keyword>
<gene>
    <name evidence="1" type="ORF">EHQ58_05900</name>
</gene>
<dbReference type="Proteomes" id="UP000297693">
    <property type="component" value="Unassembled WGS sequence"/>
</dbReference>
<protein>
    <submittedName>
        <fullName evidence="1">Uncharacterized protein</fullName>
    </submittedName>
</protein>
<accession>A0A4R9K9B7</accession>
<dbReference type="RefSeq" id="WP_135622948.1">
    <property type="nucleotide sequence ID" value="NZ_RQGD01000020.1"/>
</dbReference>
<dbReference type="EMBL" id="RQGD01000020">
    <property type="protein sequence ID" value="TGL61308.1"/>
    <property type="molecule type" value="Genomic_DNA"/>
</dbReference>
<name>A0A4R9K9B7_9LEPT</name>